<comment type="caution">
    <text evidence="2">The sequence shown here is derived from an EMBL/GenBank/DDBJ whole genome shotgun (WGS) entry which is preliminary data.</text>
</comment>
<dbReference type="GO" id="GO:0003700">
    <property type="term" value="F:DNA-binding transcription factor activity"/>
    <property type="evidence" value="ECO:0007669"/>
    <property type="project" value="InterPro"/>
</dbReference>
<reference evidence="2 3" key="1">
    <citation type="submission" date="2019-03" db="EMBL/GenBank/DDBJ databases">
        <title>Genomics of glacier-inhabiting Cryobacterium strains.</title>
        <authorList>
            <person name="Liu Q."/>
            <person name="Xin Y.-H."/>
        </authorList>
    </citation>
    <scope>NUCLEOTIDE SEQUENCE [LARGE SCALE GENOMIC DNA]</scope>
    <source>
        <strain evidence="2 3">RHLS22-1</strain>
    </source>
</reference>
<dbReference type="GO" id="GO:0006950">
    <property type="term" value="P:response to stress"/>
    <property type="evidence" value="ECO:0007669"/>
    <property type="project" value="TreeGrafter"/>
</dbReference>
<evidence type="ECO:0000313" key="3">
    <source>
        <dbReference type="Proteomes" id="UP000297907"/>
    </source>
</evidence>
<proteinExistence type="predicted"/>
<keyword evidence="3" id="KW-1185">Reference proteome</keyword>
<dbReference type="InterPro" id="IPR000835">
    <property type="entry name" value="HTH_MarR-typ"/>
</dbReference>
<dbReference type="Proteomes" id="UP000297907">
    <property type="component" value="Unassembled WGS sequence"/>
</dbReference>
<dbReference type="PANTHER" id="PTHR33164:SF57">
    <property type="entry name" value="MARR-FAMILY TRANSCRIPTIONAL REGULATOR"/>
    <property type="match status" value="1"/>
</dbReference>
<dbReference type="AlphaFoldDB" id="A0A4R8W208"/>
<dbReference type="RefSeq" id="WP_134453980.1">
    <property type="nucleotide sequence ID" value="NZ_SOFL01000036.1"/>
</dbReference>
<dbReference type="PANTHER" id="PTHR33164">
    <property type="entry name" value="TRANSCRIPTIONAL REGULATOR, MARR FAMILY"/>
    <property type="match status" value="1"/>
</dbReference>
<accession>A0A4R8W208</accession>
<organism evidence="2 3">
    <name type="scientific">Cryobacterium adonitolivorans</name>
    <dbReference type="NCBI Taxonomy" id="1259189"/>
    <lineage>
        <taxon>Bacteria</taxon>
        <taxon>Bacillati</taxon>
        <taxon>Actinomycetota</taxon>
        <taxon>Actinomycetes</taxon>
        <taxon>Micrococcales</taxon>
        <taxon>Microbacteriaceae</taxon>
        <taxon>Cryobacterium</taxon>
    </lineage>
</organism>
<sequence>MTVDQDWDRIDASLIRMRRLLGNPRGVTDGVDLSAVFVVDTIARRAKDRMSTRITDIARHLSVKPSTASRLVRSTEAAGYIQRSASPDDTRSVVLHLTSRGEELNTSARAFRADILRKATVTWDEKTIATFARLLDEFSLATSGSTADR</sequence>
<evidence type="ECO:0000313" key="2">
    <source>
        <dbReference type="EMBL" id="TFC01000.1"/>
    </source>
</evidence>
<dbReference type="SMART" id="SM00347">
    <property type="entry name" value="HTH_MARR"/>
    <property type="match status" value="1"/>
</dbReference>
<dbReference type="OrthoDB" id="9804055at2"/>
<name>A0A4R8W208_9MICO</name>
<feature type="domain" description="HTH marR-type" evidence="1">
    <location>
        <begin position="1"/>
        <end position="140"/>
    </location>
</feature>
<dbReference type="InterPro" id="IPR036388">
    <property type="entry name" value="WH-like_DNA-bd_sf"/>
</dbReference>
<dbReference type="EMBL" id="SOFL01000036">
    <property type="protein sequence ID" value="TFC01000.1"/>
    <property type="molecule type" value="Genomic_DNA"/>
</dbReference>
<gene>
    <name evidence="2" type="ORF">E3O42_10955</name>
</gene>
<dbReference type="InterPro" id="IPR039422">
    <property type="entry name" value="MarR/SlyA-like"/>
</dbReference>
<dbReference type="Pfam" id="PF01047">
    <property type="entry name" value="MarR"/>
    <property type="match status" value="1"/>
</dbReference>
<evidence type="ECO:0000259" key="1">
    <source>
        <dbReference type="PROSITE" id="PS50995"/>
    </source>
</evidence>
<dbReference type="SUPFAM" id="SSF46785">
    <property type="entry name" value="Winged helix' DNA-binding domain"/>
    <property type="match status" value="1"/>
</dbReference>
<dbReference type="Gene3D" id="1.10.10.10">
    <property type="entry name" value="Winged helix-like DNA-binding domain superfamily/Winged helix DNA-binding domain"/>
    <property type="match status" value="1"/>
</dbReference>
<dbReference type="InterPro" id="IPR036390">
    <property type="entry name" value="WH_DNA-bd_sf"/>
</dbReference>
<protein>
    <submittedName>
        <fullName evidence="2">MarR family transcriptional regulator</fullName>
    </submittedName>
</protein>
<dbReference type="PROSITE" id="PS50995">
    <property type="entry name" value="HTH_MARR_2"/>
    <property type="match status" value="1"/>
</dbReference>